<reference evidence="8" key="1">
    <citation type="thesis" date="2021" institute="BYU ScholarsArchive" country="Provo, UT, USA">
        <title>Applications of and Algorithms for Genome Assembly and Genomic Analyses with an Emphasis on Marine Teleosts.</title>
        <authorList>
            <person name="Pickett B.D."/>
        </authorList>
    </citation>
    <scope>NUCLEOTIDE SEQUENCE</scope>
    <source>
        <strain evidence="8">HI-2016</strain>
    </source>
</reference>
<dbReference type="GO" id="GO:0016233">
    <property type="term" value="P:telomere capping"/>
    <property type="evidence" value="ECO:0007669"/>
    <property type="project" value="InterPro"/>
</dbReference>
<feature type="region of interest" description="Disordered" evidence="6">
    <location>
        <begin position="519"/>
        <end position="584"/>
    </location>
</feature>
<evidence type="ECO:0000256" key="6">
    <source>
        <dbReference type="SAM" id="MobiDB-lite"/>
    </source>
</evidence>
<keyword evidence="5" id="KW-0539">Nucleus</keyword>
<dbReference type="EMBL" id="JAFBMS010000099">
    <property type="protein sequence ID" value="KAG9336971.1"/>
    <property type="molecule type" value="Genomic_DNA"/>
</dbReference>
<dbReference type="AlphaFoldDB" id="A0A8T2NDP6"/>
<evidence type="ECO:0000256" key="2">
    <source>
        <dbReference type="ARBA" id="ARBA00004574"/>
    </source>
</evidence>
<feature type="compositionally biased region" description="Polar residues" evidence="6">
    <location>
        <begin position="277"/>
        <end position="288"/>
    </location>
</feature>
<feature type="compositionally biased region" description="Low complexity" evidence="6">
    <location>
        <begin position="449"/>
        <end position="463"/>
    </location>
</feature>
<dbReference type="GO" id="GO:0032211">
    <property type="term" value="P:negative regulation of telomere maintenance via telomerase"/>
    <property type="evidence" value="ECO:0007669"/>
    <property type="project" value="TreeGrafter"/>
</dbReference>
<dbReference type="Pfam" id="PF10341">
    <property type="entry name" value="TPP1"/>
    <property type="match status" value="1"/>
</dbReference>
<sequence length="650" mass="70897">MIKTRRSKIEPWIETLIQSYGQQEKTKGVKGYVLEVGDFSKSSQQEENAVAVLFISDGVVHIPVVLTKEAWEMMQEMEERDTVSNLENCTVFLQRYSLGFQREADMFRSKFFLTVNKLASVAFGAIIDKVPCCTSLPTVRQKICDTWRLLEGENSPTIMESQSEFCLTELLMEWEEDRVNTLLAEMQERLTSTSHPFYSTPQPSTSRAVPRPVWPSSMLPTGWHADRVRYRGQKSFTVPLSHLYISAEQNEQIQDHPGNSTAAGACDPVGHEDRGSLPNSGQDGNSLLGSAEQEEAPVNPWDIFAPAVENLSSSSLEVSRESVTPDLTLDSTLLLPQQEGEMLSNEPVCVPMATSTQALPSERSSSRELFTSSDRSNSSALATGAARPEDTKAVEAHSLGLPGASTQAFTSSSTSSLLRVISSGSDNQTLPPYQRPHPHSNCSSTPIHSGSSLSLPGTSASSTDCMPPHPQDLCRNEPAACQHPPPRICEEEEEGIVTRNLGNARKSSALKHSVVMVNNSSEEDEGVEGEGQIDGCSGCTPKRKLPRTSSPPSWLFQTQAAGSDRRRGQRGGASGSKDCPTAAASTSNAVRVTIHPDGTPFSYCYQPTPRVAKAMSLAGRIREHQLNTIWDGQHAEEGLQSPAPFHARPR</sequence>
<feature type="compositionally biased region" description="Polar residues" evidence="6">
    <location>
        <begin position="547"/>
        <end position="558"/>
    </location>
</feature>
<keyword evidence="3" id="KW-0158">Chromosome</keyword>
<dbReference type="GO" id="GO:0005697">
    <property type="term" value="C:telomerase holoenzyme complex"/>
    <property type="evidence" value="ECO:0007669"/>
    <property type="project" value="InterPro"/>
</dbReference>
<evidence type="ECO:0000256" key="4">
    <source>
        <dbReference type="ARBA" id="ARBA00022895"/>
    </source>
</evidence>
<dbReference type="Proteomes" id="UP000824540">
    <property type="component" value="Unassembled WGS sequence"/>
</dbReference>
<comment type="subcellular location">
    <subcellularLocation>
        <location evidence="2">Chromosome</location>
        <location evidence="2">Telomere</location>
    </subcellularLocation>
    <subcellularLocation>
        <location evidence="1">Nucleus</location>
    </subcellularLocation>
</comment>
<feature type="region of interest" description="Disordered" evidence="6">
    <location>
        <begin position="254"/>
        <end position="295"/>
    </location>
</feature>
<feature type="domain" description="Shelterin complex subunit TPP1/Est3" evidence="7">
    <location>
        <begin position="10"/>
        <end position="147"/>
    </location>
</feature>
<feature type="region of interest" description="Disordered" evidence="6">
    <location>
        <begin position="194"/>
        <end position="213"/>
    </location>
</feature>
<dbReference type="PANTHER" id="PTHR14487:SF3">
    <property type="entry name" value="ADRENOCORTICAL DYSPLASIA PROTEIN HOMOLOG"/>
    <property type="match status" value="1"/>
</dbReference>
<comment type="caution">
    <text evidence="8">The sequence shown here is derived from an EMBL/GenBank/DDBJ whole genome shotgun (WGS) entry which is preliminary data.</text>
</comment>
<accession>A0A8T2NDP6</accession>
<gene>
    <name evidence="8" type="ORF">JZ751_029989</name>
</gene>
<dbReference type="InterPro" id="IPR028631">
    <property type="entry name" value="ACD"/>
</dbReference>
<organism evidence="8 9">
    <name type="scientific">Albula glossodonta</name>
    <name type="common">roundjaw bonefish</name>
    <dbReference type="NCBI Taxonomy" id="121402"/>
    <lineage>
        <taxon>Eukaryota</taxon>
        <taxon>Metazoa</taxon>
        <taxon>Chordata</taxon>
        <taxon>Craniata</taxon>
        <taxon>Vertebrata</taxon>
        <taxon>Euteleostomi</taxon>
        <taxon>Actinopterygii</taxon>
        <taxon>Neopterygii</taxon>
        <taxon>Teleostei</taxon>
        <taxon>Albuliformes</taxon>
        <taxon>Albulidae</taxon>
        <taxon>Albula</taxon>
    </lineage>
</organism>
<feature type="compositionally biased region" description="Polar residues" evidence="6">
    <location>
        <begin position="356"/>
        <end position="381"/>
    </location>
</feature>
<evidence type="ECO:0000313" key="9">
    <source>
        <dbReference type="Proteomes" id="UP000824540"/>
    </source>
</evidence>
<evidence type="ECO:0000256" key="5">
    <source>
        <dbReference type="ARBA" id="ARBA00023242"/>
    </source>
</evidence>
<dbReference type="GO" id="GO:0070187">
    <property type="term" value="C:shelterin complex"/>
    <property type="evidence" value="ECO:0007669"/>
    <property type="project" value="InterPro"/>
</dbReference>
<evidence type="ECO:0000259" key="7">
    <source>
        <dbReference type="Pfam" id="PF10341"/>
    </source>
</evidence>
<feature type="region of interest" description="Disordered" evidence="6">
    <location>
        <begin position="356"/>
        <end position="391"/>
    </location>
</feature>
<dbReference type="InterPro" id="IPR019437">
    <property type="entry name" value="TPP1/Est3"/>
</dbReference>
<dbReference type="GO" id="GO:0070198">
    <property type="term" value="P:protein localization to chromosome, telomeric region"/>
    <property type="evidence" value="ECO:0007669"/>
    <property type="project" value="TreeGrafter"/>
</dbReference>
<evidence type="ECO:0000256" key="3">
    <source>
        <dbReference type="ARBA" id="ARBA00022454"/>
    </source>
</evidence>
<proteinExistence type="predicted"/>
<evidence type="ECO:0000256" key="1">
    <source>
        <dbReference type="ARBA" id="ARBA00004123"/>
    </source>
</evidence>
<dbReference type="GO" id="GO:0042162">
    <property type="term" value="F:telomeric DNA binding"/>
    <property type="evidence" value="ECO:0007669"/>
    <property type="project" value="InterPro"/>
</dbReference>
<dbReference type="GO" id="GO:0007004">
    <property type="term" value="P:telomere maintenance via telomerase"/>
    <property type="evidence" value="ECO:0007669"/>
    <property type="project" value="InterPro"/>
</dbReference>
<dbReference type="PANTHER" id="PTHR14487">
    <property type="entry name" value="ADRENOCORTICAL DYSPLASIA PROTEIN ACD"/>
    <property type="match status" value="1"/>
</dbReference>
<protein>
    <recommendedName>
        <fullName evidence="7">Shelterin complex subunit TPP1/Est3 domain-containing protein</fullName>
    </recommendedName>
</protein>
<name>A0A8T2NDP6_9TELE</name>
<feature type="region of interest" description="Disordered" evidence="6">
    <location>
        <begin position="423"/>
        <end position="466"/>
    </location>
</feature>
<keyword evidence="9" id="KW-1185">Reference proteome</keyword>
<keyword evidence="4" id="KW-0779">Telomere</keyword>
<evidence type="ECO:0000313" key="8">
    <source>
        <dbReference type="EMBL" id="KAG9336971.1"/>
    </source>
</evidence>
<dbReference type="OrthoDB" id="8933114at2759"/>
<dbReference type="Gene3D" id="2.40.50.960">
    <property type="match status" value="1"/>
</dbReference>
<feature type="compositionally biased region" description="Polar residues" evidence="6">
    <location>
        <begin position="194"/>
        <end position="207"/>
    </location>
</feature>